<organism evidence="1 2">
    <name type="scientific">OM182 bacterium</name>
    <dbReference type="NCBI Taxonomy" id="2510334"/>
    <lineage>
        <taxon>Bacteria</taxon>
        <taxon>Pseudomonadati</taxon>
        <taxon>Pseudomonadota</taxon>
        <taxon>Gammaproteobacteria</taxon>
        <taxon>OMG group</taxon>
        <taxon>OM182 clade</taxon>
    </lineage>
</organism>
<dbReference type="AlphaFoldDB" id="A0A520RXM4"/>
<dbReference type="EMBL" id="SHAH01000074">
    <property type="protein sequence ID" value="RZO74980.1"/>
    <property type="molecule type" value="Genomic_DNA"/>
</dbReference>
<accession>A0A520RXM4</accession>
<evidence type="ECO:0000313" key="2">
    <source>
        <dbReference type="Proteomes" id="UP000320404"/>
    </source>
</evidence>
<protein>
    <submittedName>
        <fullName evidence="1">Uncharacterized protein</fullName>
    </submittedName>
</protein>
<reference evidence="1 2" key="1">
    <citation type="submission" date="2019-02" db="EMBL/GenBank/DDBJ databases">
        <title>Prokaryotic population dynamics and viral predation in marine succession experiment using metagenomics: the confinement effect.</title>
        <authorList>
            <person name="Haro-Moreno J.M."/>
            <person name="Rodriguez-Valera F."/>
            <person name="Lopez-Perez M."/>
        </authorList>
    </citation>
    <scope>NUCLEOTIDE SEQUENCE [LARGE SCALE GENOMIC DNA]</scope>
    <source>
        <strain evidence="1">MED-G158</strain>
    </source>
</reference>
<sequence length="171" mass="18408">MRTLTQMLQNSSKSRLPVPRTAVLATFGLLLSGVMASVSAQDVEPDELGFVIGTPDVLEPAEGSRSVLIYGDPSKPGMYVMRITFAPGTGSRPHYHSTARYITVIKGTWYTSYGPESDVYDPDNMTAVPEGTFIYQPPGGHHYDMAKDEAVTVQIMGVGPVVTTSIPQPGD</sequence>
<dbReference type="Proteomes" id="UP000320404">
    <property type="component" value="Unassembled WGS sequence"/>
</dbReference>
<name>A0A520RXM4_9GAMM</name>
<dbReference type="SUPFAM" id="SSF51182">
    <property type="entry name" value="RmlC-like cupins"/>
    <property type="match status" value="1"/>
</dbReference>
<proteinExistence type="predicted"/>
<evidence type="ECO:0000313" key="1">
    <source>
        <dbReference type="EMBL" id="RZO74980.1"/>
    </source>
</evidence>
<dbReference type="InterPro" id="IPR014710">
    <property type="entry name" value="RmlC-like_jellyroll"/>
</dbReference>
<comment type="caution">
    <text evidence="1">The sequence shown here is derived from an EMBL/GenBank/DDBJ whole genome shotgun (WGS) entry which is preliminary data.</text>
</comment>
<dbReference type="Gene3D" id="2.60.120.10">
    <property type="entry name" value="Jelly Rolls"/>
    <property type="match status" value="1"/>
</dbReference>
<gene>
    <name evidence="1" type="ORF">EVA69_04955</name>
</gene>
<dbReference type="InterPro" id="IPR011051">
    <property type="entry name" value="RmlC_Cupin_sf"/>
</dbReference>
<dbReference type="CDD" id="cd06989">
    <property type="entry name" value="cupin_DRT102"/>
    <property type="match status" value="1"/>
</dbReference>